<evidence type="ECO:0000313" key="1">
    <source>
        <dbReference type="EMBL" id="CAI0401233.1"/>
    </source>
</evidence>
<organism evidence="1 2">
    <name type="scientific">Linum tenue</name>
    <dbReference type="NCBI Taxonomy" id="586396"/>
    <lineage>
        <taxon>Eukaryota</taxon>
        <taxon>Viridiplantae</taxon>
        <taxon>Streptophyta</taxon>
        <taxon>Embryophyta</taxon>
        <taxon>Tracheophyta</taxon>
        <taxon>Spermatophyta</taxon>
        <taxon>Magnoliopsida</taxon>
        <taxon>eudicotyledons</taxon>
        <taxon>Gunneridae</taxon>
        <taxon>Pentapetalae</taxon>
        <taxon>rosids</taxon>
        <taxon>fabids</taxon>
        <taxon>Malpighiales</taxon>
        <taxon>Linaceae</taxon>
        <taxon>Linum</taxon>
    </lineage>
</organism>
<reference evidence="1" key="1">
    <citation type="submission" date="2022-08" db="EMBL/GenBank/DDBJ databases">
        <authorList>
            <person name="Gutierrez-Valencia J."/>
        </authorList>
    </citation>
    <scope>NUCLEOTIDE SEQUENCE</scope>
</reference>
<comment type="caution">
    <text evidence="1">The sequence shown here is derived from an EMBL/GenBank/DDBJ whole genome shotgun (WGS) entry which is preliminary data.</text>
</comment>
<gene>
    <name evidence="1" type="ORF">LITE_LOCUS11108</name>
</gene>
<evidence type="ECO:0000313" key="2">
    <source>
        <dbReference type="Proteomes" id="UP001154282"/>
    </source>
</evidence>
<accession>A0AAV0IUY7</accession>
<sequence>MPSLAISA</sequence>
<keyword evidence="2" id="KW-1185">Reference proteome</keyword>
<protein>
    <submittedName>
        <fullName evidence="1">Uncharacterized protein</fullName>
    </submittedName>
</protein>
<dbReference type="Proteomes" id="UP001154282">
    <property type="component" value="Unassembled WGS sequence"/>
</dbReference>
<dbReference type="EMBL" id="CAMGYJ010000004">
    <property type="protein sequence ID" value="CAI0401233.1"/>
    <property type="molecule type" value="Genomic_DNA"/>
</dbReference>
<name>A0AAV0IUY7_9ROSI</name>
<proteinExistence type="predicted"/>